<evidence type="ECO:0000313" key="1">
    <source>
        <dbReference type="EMBL" id="NRT57733.1"/>
    </source>
</evidence>
<accession>A0ABX2G5X8</accession>
<name>A0ABX2G5X8_9BURK</name>
<proteinExistence type="predicted"/>
<dbReference type="RefSeq" id="WP_173806694.1">
    <property type="nucleotide sequence ID" value="NZ_JABSNM010000018.1"/>
</dbReference>
<comment type="caution">
    <text evidence="1">The sequence shown here is derived from an EMBL/GenBank/DDBJ whole genome shotgun (WGS) entry which is preliminary data.</text>
</comment>
<dbReference type="EMBL" id="JABSNM010000018">
    <property type="protein sequence ID" value="NRT57733.1"/>
    <property type="molecule type" value="Genomic_DNA"/>
</dbReference>
<organism evidence="1 2">
    <name type="scientific">Sphaerotilus uruguayifluvii</name>
    <dbReference type="NCBI Taxonomy" id="2735897"/>
    <lineage>
        <taxon>Bacteria</taxon>
        <taxon>Pseudomonadati</taxon>
        <taxon>Pseudomonadota</taxon>
        <taxon>Betaproteobacteria</taxon>
        <taxon>Burkholderiales</taxon>
        <taxon>Sphaerotilaceae</taxon>
        <taxon>Sphaerotilus</taxon>
    </lineage>
</organism>
<evidence type="ECO:0000313" key="2">
    <source>
        <dbReference type="Proteomes" id="UP001516061"/>
    </source>
</evidence>
<protein>
    <submittedName>
        <fullName evidence="1">Uncharacterized protein</fullName>
    </submittedName>
</protein>
<keyword evidence="2" id="KW-1185">Reference proteome</keyword>
<reference evidence="1 2" key="1">
    <citation type="submission" date="2020-05" db="EMBL/GenBank/DDBJ databases">
        <title>Genomic Encyclopedia of Type Strains, Phase IV (KMG-V): Genome sequencing to study the core and pangenomes of soil and plant-associated prokaryotes.</title>
        <authorList>
            <person name="Whitman W."/>
        </authorList>
    </citation>
    <scope>NUCLEOTIDE SEQUENCE [LARGE SCALE GENOMIC DNA]</scope>
    <source>
        <strain evidence="1 2">C29</strain>
    </source>
</reference>
<gene>
    <name evidence="1" type="ORF">HNQ01_003493</name>
</gene>
<dbReference type="Proteomes" id="UP001516061">
    <property type="component" value="Unassembled WGS sequence"/>
</dbReference>
<sequence length="88" mass="9916">MVIPPDPHELVVAEMITHEHVWHGAGATCDEAREALLSAWARHRAGVLRQHPQLAASLPEAAAMPTHFRIRYRAYCRGGGWRDDERLV</sequence>